<keyword evidence="9 12" id="KW-0333">Golgi apparatus</keyword>
<evidence type="ECO:0000256" key="1">
    <source>
        <dbReference type="ARBA" id="ARBA00004347"/>
    </source>
</evidence>
<dbReference type="FunFam" id="1.25.40.470:FF:000001">
    <property type="entry name" value="Coatomer subunit beta"/>
    <property type="match status" value="1"/>
</dbReference>
<dbReference type="FunFam" id="2.130.10.10:FF:000008">
    <property type="entry name" value="Coatomer subunit beta"/>
    <property type="match status" value="1"/>
</dbReference>
<dbReference type="Gene3D" id="2.130.10.10">
    <property type="entry name" value="YVTN repeat-like/Quinoprotein amine dehydrogenase"/>
    <property type="match status" value="1"/>
</dbReference>
<dbReference type="Pfam" id="PF00400">
    <property type="entry name" value="WD40"/>
    <property type="match status" value="6"/>
</dbReference>
<dbReference type="InterPro" id="IPR006692">
    <property type="entry name" value="Beta-prop_COPA/B_2nd"/>
</dbReference>
<comment type="function">
    <text evidence="12">The coatomer is a cytosolic protein complex that binds to dilysine motifs and reversibly associates with Golgi non-clathrin-coated vesicles, which further mediate biosynthetic protein transport from the ER, via the Golgi up to the trans Golgi network. Coatomer complex is required for budding from Golgi membranes, and is essential for the retrograde Golgi-to-ER transport of dilysine-tagged proteins.</text>
</comment>
<dbReference type="PIRSF" id="PIRSF005567">
    <property type="entry name" value="Coatomer_beta'_subunit"/>
    <property type="match status" value="1"/>
</dbReference>
<evidence type="ECO:0000256" key="11">
    <source>
        <dbReference type="ARBA" id="ARBA00023329"/>
    </source>
</evidence>
<keyword evidence="18" id="KW-1185">Reference proteome</keyword>
<dbReference type="PROSITE" id="PS50294">
    <property type="entry name" value="WD_REPEATS_REGION"/>
    <property type="match status" value="4"/>
</dbReference>
<dbReference type="PANTHER" id="PTHR19876">
    <property type="entry name" value="COATOMER"/>
    <property type="match status" value="1"/>
</dbReference>
<evidence type="ECO:0000256" key="4">
    <source>
        <dbReference type="ARBA" id="ARBA00022490"/>
    </source>
</evidence>
<evidence type="ECO:0000256" key="7">
    <source>
        <dbReference type="ARBA" id="ARBA00022892"/>
    </source>
</evidence>
<dbReference type="InterPro" id="IPR020472">
    <property type="entry name" value="WD40_PAC1"/>
</dbReference>
<evidence type="ECO:0000256" key="8">
    <source>
        <dbReference type="ARBA" id="ARBA00022927"/>
    </source>
</evidence>
<keyword evidence="6" id="KW-0677">Repeat</keyword>
<keyword evidence="11 12" id="KW-0968">Cytoplasmic vesicle</keyword>
<evidence type="ECO:0000256" key="5">
    <source>
        <dbReference type="ARBA" id="ARBA00022574"/>
    </source>
</evidence>
<evidence type="ECO:0000256" key="13">
    <source>
        <dbReference type="PROSITE-ProRule" id="PRU00221"/>
    </source>
</evidence>
<keyword evidence="4 12" id="KW-0963">Cytoplasm</keyword>
<evidence type="ECO:0000256" key="6">
    <source>
        <dbReference type="ARBA" id="ARBA00022737"/>
    </source>
</evidence>
<evidence type="ECO:0000256" key="3">
    <source>
        <dbReference type="ARBA" id="ARBA00022448"/>
    </source>
</evidence>
<sequence>MPLRLDVKRKLLARSDRVKCVDLHPSEPWLLAALYNGNVHIWNYETQQLVKSFEVCDLPVRAAKFVPRKSWIITGSDDMHIRVFNYNTLERVHQFEAHSDYLRSIVVHPTQPFLITSSDDMLVKLWDWDNKWAMKQSFEGHTHYVMQIAINPKDNNTFATAALDKTVKVWQFGSQHANFTLEGHEKGVNCVDYYHGGEKPYLISGADDHLVKIWDYQNKTCVQTLDGHAQNVSSVCFHPELPLIITGSEDSTVRLWHANTYRLETTLNYGLERVWCIQAQRGSNTVAIGYDEGSVTLKLGREEPAVSMDSSGKILWARHSEIQQANLKTLDAESAEAIQDGERLPLSVKDLGSSEIYPQTLAHSSNGRFVVACGDGEYIVYTAMALRNKDFGQALEFVWASDPNVFAVRESGTNVKIKKNFKDYKQVRSDSVIDGIDGGPLLSLRTANSLVFYDWESAQLVRRIEIASKHVFWSDNGEMVAICGDDSFYILKYNADAFSNASPEDVTEDGVEDAFEVIGEQSESIRTAFWIGDCFIFTTSLNRINYYVGGEIVTIAHVDRPLYLLGYMAKESRVYAVDKDLNVVSYKLLLSVLEYQTAVMRRDFDTADKVLTTIPKEQRTRVAHFLEKQGFKKQALAVSQDTDHKFDLALGLGDLKTAHELALQSDSEEKWKQLSNAATVKSDLALASECYGRARDFGGLFLLATSTGSAPLLQKLASEADASDFKNIALISNLLLGDLDACLETLISTDRLPEAAFFARTHLPSQVPRVVDLWKQKLTRVHEKSTRKLGESLADPVKYENLFPGYAESLLPKHDDLLISDPHGLPNGVSLRSEPPASLSVASVAVAASPAASASPRRNESPVEDRFQDDEEDVQENEVDASRDDEDDGLAMGSNAPDVVSDTSRPDIVPTRSGPDLVHAAPQSQPEVVADANQIRWSDDEEFGDADGGNDINLDDLNLDDED</sequence>
<dbReference type="CDD" id="cd00200">
    <property type="entry name" value="WD40"/>
    <property type="match status" value="1"/>
</dbReference>
<dbReference type="Pfam" id="PF04053">
    <property type="entry name" value="B-prop_COPA_B_2nd"/>
    <property type="match status" value="1"/>
</dbReference>
<proteinExistence type="inferred from homology"/>
<dbReference type="GO" id="GO:0006890">
    <property type="term" value="P:retrograde vesicle-mediated transport, Golgi to endoplasmic reticulum"/>
    <property type="evidence" value="ECO:0007669"/>
    <property type="project" value="TreeGrafter"/>
</dbReference>
<feature type="domain" description="COPA/B TPR" evidence="16">
    <location>
        <begin position="595"/>
        <end position="775"/>
    </location>
</feature>
<dbReference type="SMART" id="SM00320">
    <property type="entry name" value="WD40"/>
    <property type="match status" value="7"/>
</dbReference>
<dbReference type="GO" id="GO:0000139">
    <property type="term" value="C:Golgi membrane"/>
    <property type="evidence" value="ECO:0007669"/>
    <property type="project" value="UniProtKB-SubCell"/>
</dbReference>
<feature type="repeat" description="WD" evidence="13">
    <location>
        <begin position="181"/>
        <end position="224"/>
    </location>
</feature>
<dbReference type="InterPro" id="IPR050844">
    <property type="entry name" value="Coatomer_complex_subunit"/>
</dbReference>
<keyword evidence="8 12" id="KW-0653">Protein transport</keyword>
<evidence type="ECO:0000259" key="15">
    <source>
        <dbReference type="Pfam" id="PF04053"/>
    </source>
</evidence>
<dbReference type="GO" id="GO:0006888">
    <property type="term" value="P:endoplasmic reticulum to Golgi vesicle-mediated transport"/>
    <property type="evidence" value="ECO:0007669"/>
    <property type="project" value="TreeGrafter"/>
</dbReference>
<comment type="subcellular location">
    <subcellularLocation>
        <location evidence="1 12">Cytoplasmic vesicle</location>
        <location evidence="1 12">COPI-coated vesicle membrane</location>
        <topology evidence="1 12">Peripheral membrane protein</topology>
        <orientation evidence="1 12">Cytoplasmic side</orientation>
    </subcellularLocation>
    <subcellularLocation>
        <location evidence="12">Golgi apparatus membrane</location>
        <topology evidence="12">Peripheral membrane protein</topology>
        <orientation evidence="12">Cytoplasmic side</orientation>
    </subcellularLocation>
    <text evidence="12">The coatomer is cytoplasmic or polymerized on the cytoplasmic side of the Golgi, as well as on the vesicles/buds originating from it.</text>
</comment>
<dbReference type="PRINTS" id="PR00320">
    <property type="entry name" value="GPROTEINBRPT"/>
</dbReference>
<feature type="repeat" description="WD" evidence="13">
    <location>
        <begin position="11"/>
        <end position="52"/>
    </location>
</feature>
<feature type="repeat" description="WD" evidence="13">
    <location>
        <begin position="225"/>
        <end position="266"/>
    </location>
</feature>
<dbReference type="AlphaFoldDB" id="A0A8S1HCR5"/>
<feature type="compositionally biased region" description="Acidic residues" evidence="14">
    <location>
        <begin position="867"/>
        <end position="889"/>
    </location>
</feature>
<dbReference type="InterPro" id="IPR056176">
    <property type="entry name" value="TPR_COPA_B"/>
</dbReference>
<dbReference type="GO" id="GO:0006891">
    <property type="term" value="P:intra-Golgi vesicle-mediated transport"/>
    <property type="evidence" value="ECO:0007669"/>
    <property type="project" value="TreeGrafter"/>
</dbReference>
<accession>A0A8S1HCR5</accession>
<dbReference type="Proteomes" id="UP000835052">
    <property type="component" value="Unassembled WGS sequence"/>
</dbReference>
<dbReference type="PANTHER" id="PTHR19876:SF2">
    <property type="entry name" value="COATOMER SUBUNIT BETA"/>
    <property type="match status" value="1"/>
</dbReference>
<dbReference type="OrthoDB" id="2150324at2759"/>
<feature type="compositionally biased region" description="Acidic residues" evidence="14">
    <location>
        <begin position="953"/>
        <end position="963"/>
    </location>
</feature>
<dbReference type="InterPro" id="IPR036322">
    <property type="entry name" value="WD40_repeat_dom_sf"/>
</dbReference>
<evidence type="ECO:0000256" key="10">
    <source>
        <dbReference type="ARBA" id="ARBA00023136"/>
    </source>
</evidence>
<evidence type="ECO:0000256" key="9">
    <source>
        <dbReference type="ARBA" id="ARBA00023034"/>
    </source>
</evidence>
<keyword evidence="5 13" id="KW-0853">WD repeat</keyword>
<feature type="repeat" description="WD" evidence="13">
    <location>
        <begin position="95"/>
        <end position="127"/>
    </location>
</feature>
<dbReference type="GO" id="GO:0006886">
    <property type="term" value="P:intracellular protein transport"/>
    <property type="evidence" value="ECO:0007669"/>
    <property type="project" value="UniProtKB-UniRule"/>
</dbReference>
<dbReference type="PROSITE" id="PS50082">
    <property type="entry name" value="WD_REPEATS_2"/>
    <property type="match status" value="5"/>
</dbReference>
<comment type="similarity">
    <text evidence="2 12">Belongs to the WD repeat COPB2 family.</text>
</comment>
<evidence type="ECO:0000256" key="14">
    <source>
        <dbReference type="SAM" id="MobiDB-lite"/>
    </source>
</evidence>
<dbReference type="InterPro" id="IPR015943">
    <property type="entry name" value="WD40/YVTN_repeat-like_dom_sf"/>
</dbReference>
<feature type="region of interest" description="Disordered" evidence="14">
    <location>
        <begin position="848"/>
        <end position="963"/>
    </location>
</feature>
<keyword evidence="10 12" id="KW-0472">Membrane</keyword>
<dbReference type="Pfam" id="PF23953">
    <property type="entry name" value="TPR_COPA_B"/>
    <property type="match status" value="1"/>
</dbReference>
<protein>
    <recommendedName>
        <fullName evidence="12">Coatomer subunit beta'</fullName>
    </recommendedName>
</protein>
<dbReference type="SUPFAM" id="SSF50978">
    <property type="entry name" value="WD40 repeat-like"/>
    <property type="match status" value="2"/>
</dbReference>
<comment type="subunit">
    <text evidence="12">Oligomeric complex that consists of at least the alpha, beta, beta', gamma, delta, epsilon and zeta subunits.</text>
</comment>
<gene>
    <name evidence="17" type="ORF">CAUJ_LOCUS8761</name>
</gene>
<evidence type="ECO:0000256" key="12">
    <source>
        <dbReference type="PIRNR" id="PIRNR005567"/>
    </source>
</evidence>
<organism evidence="17 18">
    <name type="scientific">Caenorhabditis auriculariae</name>
    <dbReference type="NCBI Taxonomy" id="2777116"/>
    <lineage>
        <taxon>Eukaryota</taxon>
        <taxon>Metazoa</taxon>
        <taxon>Ecdysozoa</taxon>
        <taxon>Nematoda</taxon>
        <taxon>Chromadorea</taxon>
        <taxon>Rhabditida</taxon>
        <taxon>Rhabditina</taxon>
        <taxon>Rhabditomorpha</taxon>
        <taxon>Rhabditoidea</taxon>
        <taxon>Rhabditidae</taxon>
        <taxon>Peloderinae</taxon>
        <taxon>Caenorhabditis</taxon>
    </lineage>
</organism>
<dbReference type="EMBL" id="CAJGYM010000030">
    <property type="protein sequence ID" value="CAD6192842.1"/>
    <property type="molecule type" value="Genomic_DNA"/>
</dbReference>
<feature type="repeat" description="WD" evidence="13">
    <location>
        <begin position="138"/>
        <end position="180"/>
    </location>
</feature>
<evidence type="ECO:0000313" key="17">
    <source>
        <dbReference type="EMBL" id="CAD6192842.1"/>
    </source>
</evidence>
<feature type="domain" description="COPA/B second beta-propeller" evidence="15">
    <location>
        <begin position="319"/>
        <end position="578"/>
    </location>
</feature>
<evidence type="ECO:0000256" key="2">
    <source>
        <dbReference type="ARBA" id="ARBA00010844"/>
    </source>
</evidence>
<reference evidence="17" key="1">
    <citation type="submission" date="2020-10" db="EMBL/GenBank/DDBJ databases">
        <authorList>
            <person name="Kikuchi T."/>
        </authorList>
    </citation>
    <scope>NUCLEOTIDE SEQUENCE</scope>
    <source>
        <strain evidence="17">NKZ352</strain>
    </source>
</reference>
<feature type="compositionally biased region" description="Basic and acidic residues" evidence="14">
    <location>
        <begin position="857"/>
        <end position="866"/>
    </location>
</feature>
<dbReference type="Gene3D" id="1.25.40.470">
    <property type="match status" value="1"/>
</dbReference>
<comment type="caution">
    <text evidence="17">The sequence shown here is derived from an EMBL/GenBank/DDBJ whole genome shotgun (WGS) entry which is preliminary data.</text>
</comment>
<dbReference type="InterPro" id="IPR001680">
    <property type="entry name" value="WD40_rpt"/>
</dbReference>
<keyword evidence="3 12" id="KW-0813">Transport</keyword>
<dbReference type="GO" id="GO:0030126">
    <property type="term" value="C:COPI vesicle coat"/>
    <property type="evidence" value="ECO:0007669"/>
    <property type="project" value="TreeGrafter"/>
</dbReference>
<evidence type="ECO:0000313" key="18">
    <source>
        <dbReference type="Proteomes" id="UP000835052"/>
    </source>
</evidence>
<evidence type="ECO:0000259" key="16">
    <source>
        <dbReference type="Pfam" id="PF23953"/>
    </source>
</evidence>
<dbReference type="InterPro" id="IPR016453">
    <property type="entry name" value="COPB2"/>
</dbReference>
<name>A0A8S1HCR5_9PELO</name>
<keyword evidence="7 12" id="KW-0931">ER-Golgi transport</keyword>
<dbReference type="GO" id="GO:0005198">
    <property type="term" value="F:structural molecule activity"/>
    <property type="evidence" value="ECO:0007669"/>
    <property type="project" value="UniProtKB-UniRule"/>
</dbReference>
<dbReference type="CDD" id="cd22947">
    <property type="entry name" value="Coatomer_WDAD_beta-like"/>
    <property type="match status" value="1"/>
</dbReference>